<evidence type="ECO:0000313" key="2">
    <source>
        <dbReference type="EnsemblPlants" id="Ma11_p24510.1"/>
    </source>
</evidence>
<dbReference type="EMBL" id="HG996475">
    <property type="protein sequence ID" value="CAG1865562.1"/>
    <property type="molecule type" value="Genomic_DNA"/>
</dbReference>
<sequence length="98" mass="11115">MVVSTCHLSHTITSGTYDMVCLEQRGPSSPFKERVAGYIWTPTPLRDMIASSACLLCCDPESKFSCQNCIGDRSPRLSYLSPRRRLFFTYFLGIFFMA</sequence>
<dbReference type="EnsemblPlants" id="Ma11_t24510.1">
    <property type="protein sequence ID" value="Ma11_p24510.1"/>
    <property type="gene ID" value="Ma11_g24510"/>
</dbReference>
<proteinExistence type="predicted"/>
<protein>
    <submittedName>
        <fullName evidence="1">(wild Malaysian banana) hypothetical protein</fullName>
    </submittedName>
</protein>
<evidence type="ECO:0000313" key="1">
    <source>
        <dbReference type="EMBL" id="CAG1865562.1"/>
    </source>
</evidence>
<accession>A0A804LBI8</accession>
<dbReference type="InParanoid" id="A0A804LBI8"/>
<reference evidence="2" key="2">
    <citation type="submission" date="2021-05" db="UniProtKB">
        <authorList>
            <consortium name="EnsemblPlants"/>
        </authorList>
    </citation>
    <scope>IDENTIFICATION</scope>
    <source>
        <strain evidence="2">subsp. malaccensis</strain>
    </source>
</reference>
<evidence type="ECO:0000313" key="3">
    <source>
        <dbReference type="Proteomes" id="UP000012960"/>
    </source>
</evidence>
<organism evidence="2 3">
    <name type="scientific">Musa acuminata subsp. malaccensis</name>
    <name type="common">Wild banana</name>
    <name type="synonym">Musa malaccensis</name>
    <dbReference type="NCBI Taxonomy" id="214687"/>
    <lineage>
        <taxon>Eukaryota</taxon>
        <taxon>Viridiplantae</taxon>
        <taxon>Streptophyta</taxon>
        <taxon>Embryophyta</taxon>
        <taxon>Tracheophyta</taxon>
        <taxon>Spermatophyta</taxon>
        <taxon>Magnoliopsida</taxon>
        <taxon>Liliopsida</taxon>
        <taxon>Zingiberales</taxon>
        <taxon>Musaceae</taxon>
        <taxon>Musa</taxon>
    </lineage>
</organism>
<gene>
    <name evidence="1" type="ORF">GSMUA_00660.1</name>
</gene>
<name>A0A804LBI8_MUSAM</name>
<dbReference type="Gramene" id="Ma11_t24510.1">
    <property type="protein sequence ID" value="Ma11_p24510.1"/>
    <property type="gene ID" value="Ma11_g24510"/>
</dbReference>
<dbReference type="Proteomes" id="UP000012960">
    <property type="component" value="Unplaced"/>
</dbReference>
<keyword evidence="3" id="KW-1185">Reference proteome</keyword>
<reference evidence="1" key="1">
    <citation type="submission" date="2021-03" db="EMBL/GenBank/DDBJ databases">
        <authorList>
            <consortium name="Genoscope - CEA"/>
            <person name="William W."/>
        </authorList>
    </citation>
    <scope>NUCLEOTIDE SEQUENCE</scope>
    <source>
        <strain evidence="1">Doubled-haploid Pahang</strain>
    </source>
</reference>
<dbReference type="AlphaFoldDB" id="A0A804LBI8"/>